<organism evidence="1 2">
    <name type="scientific">Amborella trichopoda</name>
    <dbReference type="NCBI Taxonomy" id="13333"/>
    <lineage>
        <taxon>Eukaryota</taxon>
        <taxon>Viridiplantae</taxon>
        <taxon>Streptophyta</taxon>
        <taxon>Embryophyta</taxon>
        <taxon>Tracheophyta</taxon>
        <taxon>Spermatophyta</taxon>
        <taxon>Magnoliopsida</taxon>
        <taxon>Amborellales</taxon>
        <taxon>Amborellaceae</taxon>
        <taxon>Amborella</taxon>
    </lineage>
</organism>
<dbReference type="Proteomes" id="UP000017836">
    <property type="component" value="Unassembled WGS sequence"/>
</dbReference>
<evidence type="ECO:0000313" key="1">
    <source>
        <dbReference type="EMBL" id="ERN08443.1"/>
    </source>
</evidence>
<gene>
    <name evidence="1" type="ORF">AMTR_s00150p00045780</name>
</gene>
<dbReference type="EMBL" id="KI393379">
    <property type="protein sequence ID" value="ERN08443.1"/>
    <property type="molecule type" value="Genomic_DNA"/>
</dbReference>
<dbReference type="AlphaFoldDB" id="W1PK96"/>
<proteinExistence type="predicted"/>
<dbReference type="Gramene" id="ERN08443">
    <property type="protein sequence ID" value="ERN08443"/>
    <property type="gene ID" value="AMTR_s00150p00045780"/>
</dbReference>
<protein>
    <submittedName>
        <fullName evidence="1">Uncharacterized protein</fullName>
    </submittedName>
</protein>
<dbReference type="HOGENOM" id="CLU_2187512_0_0_1"/>
<keyword evidence="2" id="KW-1185">Reference proteome</keyword>
<sequence>MGHSCMGMCEALSHIFCGAMAPISWFQAYRERVTPSKRGLGPYRALLQQASNGKYNSTSFEDRQRYVVRYFPDVSTPSFYPFVSFFMGVKFPTRGNLMALTIRLSETAQ</sequence>
<accession>W1PK96</accession>
<evidence type="ECO:0000313" key="2">
    <source>
        <dbReference type="Proteomes" id="UP000017836"/>
    </source>
</evidence>
<name>W1PK96_AMBTC</name>
<reference evidence="2" key="1">
    <citation type="journal article" date="2013" name="Science">
        <title>The Amborella genome and the evolution of flowering plants.</title>
        <authorList>
            <consortium name="Amborella Genome Project"/>
        </authorList>
    </citation>
    <scope>NUCLEOTIDE SEQUENCE [LARGE SCALE GENOMIC DNA]</scope>
</reference>